<proteinExistence type="predicted"/>
<evidence type="ECO:0000313" key="1">
    <source>
        <dbReference type="EMBL" id="KAL3965601.1"/>
    </source>
</evidence>
<organism evidence="1 2">
    <name type="scientific">Purpureocillium lilacinum</name>
    <name type="common">Paecilomyces lilacinus</name>
    <dbReference type="NCBI Taxonomy" id="33203"/>
    <lineage>
        <taxon>Eukaryota</taxon>
        <taxon>Fungi</taxon>
        <taxon>Dikarya</taxon>
        <taxon>Ascomycota</taxon>
        <taxon>Pezizomycotina</taxon>
        <taxon>Sordariomycetes</taxon>
        <taxon>Hypocreomycetidae</taxon>
        <taxon>Hypocreales</taxon>
        <taxon>Ophiocordycipitaceae</taxon>
        <taxon>Purpureocillium</taxon>
    </lineage>
</organism>
<reference evidence="1" key="1">
    <citation type="submission" date="2024-12" db="EMBL/GenBank/DDBJ databases">
        <title>Comparative genomics and development of molecular markers within Purpureocillium lilacinum and among Purpureocillium species.</title>
        <authorList>
            <person name="Yeh Z.-Y."/>
            <person name="Ni N.-T."/>
            <person name="Lo P.-H."/>
            <person name="Mushyakhwo K."/>
            <person name="Lin C.-F."/>
            <person name="Nai Y.-S."/>
        </authorList>
    </citation>
    <scope>NUCLEOTIDE SEQUENCE</scope>
    <source>
        <strain evidence="1">NCHU-NPUST-175</strain>
    </source>
</reference>
<keyword evidence="2" id="KW-1185">Reference proteome</keyword>
<dbReference type="EMBL" id="JBGNUJ010000002">
    <property type="protein sequence ID" value="KAL3965601.1"/>
    <property type="molecule type" value="Genomic_DNA"/>
</dbReference>
<sequence length="610" mass="66135">MADYFSAYDNRPREPQCYNCGAAGHWAVACPEPTRATPAGLAAWKNAPPPSQSGPKHHGNSSKKSKGPIITKYAPPPPPQPPSYGPPIGQYQPPPPPPSPGTPATSQRVPWTAAHAALLPVRRSASVVPPGYTQPPYSYPSSQPYAPPAPYGAPPQYSPPGYARPMPGPPPPAPYPGAPAGHDHRSPPPYYGQAHQPPPPPPPFAHSASHHPPRPPPPHPRSAPPASSAQTPPKPPSTRISHPLPPKPPPSQDQIKFQRDHRNKRKHDRQEHQDRRHKDQKVGNKHAGHNPQYDTHASPSSAGRRYSSSQGSPPGRPNHNNPKHHPQQPRKSSQSGGPSHAPTSPEKGSSRPERVAGASKHRPDEAIQAESLGDQAAPVTEVPHGREADRPQPMRITEGVDRVPVVEAPVAGDAAPGRNVEDEAAETKTISTEQEEGEIANDDAGVSTSSHERATTNQRQRSTSAEPGVHNKRSRSSDAEERQHHKKRRPDSPAPRSDKTSESGTLNGTLWDGLDVPRQADRKRRGSQASQVSKHSSASSKSSDLNSLEAELLGRPVRQKHVADSPPRQRSDRKPVKAKRRQANANSAYRYYPVAVPSRKRVSNIRSRRW</sequence>
<dbReference type="Proteomes" id="UP001638806">
    <property type="component" value="Unassembled WGS sequence"/>
</dbReference>
<name>A0ACC4EAV1_PURLI</name>
<comment type="caution">
    <text evidence="1">The sequence shown here is derived from an EMBL/GenBank/DDBJ whole genome shotgun (WGS) entry which is preliminary data.</text>
</comment>
<gene>
    <name evidence="1" type="ORF">ACCO45_002605</name>
</gene>
<accession>A0ACC4EAV1</accession>
<protein>
    <submittedName>
        <fullName evidence="1">Uncharacterized protein</fullName>
    </submittedName>
</protein>
<evidence type="ECO:0000313" key="2">
    <source>
        <dbReference type="Proteomes" id="UP001638806"/>
    </source>
</evidence>